<proteinExistence type="predicted"/>
<reference evidence="1" key="1">
    <citation type="submission" date="2019-08" db="EMBL/GenBank/DDBJ databases">
        <authorList>
            <person name="Kucharzyk K."/>
            <person name="Murdoch R.W."/>
            <person name="Higgins S."/>
            <person name="Loffler F."/>
        </authorList>
    </citation>
    <scope>NUCLEOTIDE SEQUENCE</scope>
</reference>
<evidence type="ECO:0000313" key="1">
    <source>
        <dbReference type="EMBL" id="MPN01924.1"/>
    </source>
</evidence>
<organism evidence="1">
    <name type="scientific">bioreactor metagenome</name>
    <dbReference type="NCBI Taxonomy" id="1076179"/>
    <lineage>
        <taxon>unclassified sequences</taxon>
        <taxon>metagenomes</taxon>
        <taxon>ecological metagenomes</taxon>
    </lineage>
</organism>
<gene>
    <name evidence="1" type="ORF">SDC9_149137</name>
</gene>
<dbReference type="AlphaFoldDB" id="A0A645EMN5"/>
<sequence length="157" mass="18457">MFFNDIKGNSNSISQEITAKKAAFRALFNNVSNKNIIKYYTNMYLEKYFKDYMEDKRKENERKLISIIEASSLDDRDSEKSLIRSVKRDYVHNEKRLSAIENDIENEGLTISEIECRIDNSIIDLKMDGEISCINNFFDKEVIKNVCEEFFNGYKLS</sequence>
<protein>
    <submittedName>
        <fullName evidence="1">Uncharacterized protein</fullName>
    </submittedName>
</protein>
<dbReference type="EMBL" id="VSSQ01047899">
    <property type="protein sequence ID" value="MPN01924.1"/>
    <property type="molecule type" value="Genomic_DNA"/>
</dbReference>
<accession>A0A645EMN5</accession>
<name>A0A645EMN5_9ZZZZ</name>
<comment type="caution">
    <text evidence="1">The sequence shown here is derived from an EMBL/GenBank/DDBJ whole genome shotgun (WGS) entry which is preliminary data.</text>
</comment>